<dbReference type="PANTHER" id="PTHR43649:SF12">
    <property type="entry name" value="DIACETYLCHITOBIOSE BINDING PROTEIN DASA"/>
    <property type="match status" value="1"/>
</dbReference>
<protein>
    <submittedName>
        <fullName evidence="4">Sugar ABC transporter substrate-binding protein</fullName>
    </submittedName>
</protein>
<evidence type="ECO:0000256" key="2">
    <source>
        <dbReference type="ARBA" id="ARBA00008520"/>
    </source>
</evidence>
<dbReference type="GO" id="GO:0042597">
    <property type="term" value="C:periplasmic space"/>
    <property type="evidence" value="ECO:0007669"/>
    <property type="project" value="UniProtKB-SubCell"/>
</dbReference>
<name>A0A4Z0WET8_9GAMM</name>
<evidence type="ECO:0000313" key="4">
    <source>
        <dbReference type="EMBL" id="TGG93626.1"/>
    </source>
</evidence>
<evidence type="ECO:0000313" key="5">
    <source>
        <dbReference type="Proteomes" id="UP000297475"/>
    </source>
</evidence>
<evidence type="ECO:0000256" key="1">
    <source>
        <dbReference type="ARBA" id="ARBA00004418"/>
    </source>
</evidence>
<dbReference type="SUPFAM" id="SSF53850">
    <property type="entry name" value="Periplasmic binding protein-like II"/>
    <property type="match status" value="1"/>
</dbReference>
<dbReference type="CDD" id="cd13585">
    <property type="entry name" value="PBP2_TMBP_like"/>
    <property type="match status" value="1"/>
</dbReference>
<dbReference type="InterPro" id="IPR050490">
    <property type="entry name" value="Bact_solute-bd_prot1"/>
</dbReference>
<dbReference type="Pfam" id="PF01547">
    <property type="entry name" value="SBP_bac_1"/>
    <property type="match status" value="1"/>
</dbReference>
<dbReference type="Proteomes" id="UP000297475">
    <property type="component" value="Unassembled WGS sequence"/>
</dbReference>
<dbReference type="EMBL" id="SRMF01000003">
    <property type="protein sequence ID" value="TGG93626.1"/>
    <property type="molecule type" value="Genomic_DNA"/>
</dbReference>
<comment type="similarity">
    <text evidence="2">Belongs to the bacterial solute-binding protein 1 family.</text>
</comment>
<dbReference type="InterPro" id="IPR006059">
    <property type="entry name" value="SBP"/>
</dbReference>
<gene>
    <name evidence="4" type="ORF">E4656_10910</name>
</gene>
<organism evidence="4 5">
    <name type="scientific">Natronospirillum operosum</name>
    <dbReference type="NCBI Taxonomy" id="2759953"/>
    <lineage>
        <taxon>Bacteria</taxon>
        <taxon>Pseudomonadati</taxon>
        <taxon>Pseudomonadota</taxon>
        <taxon>Gammaproteobacteria</taxon>
        <taxon>Oceanospirillales</taxon>
        <taxon>Natronospirillaceae</taxon>
        <taxon>Natronospirillum</taxon>
    </lineage>
</organism>
<feature type="chain" id="PRO_5021281046" evidence="3">
    <location>
        <begin position="19"/>
        <end position="415"/>
    </location>
</feature>
<comment type="caution">
    <text evidence="4">The sequence shown here is derived from an EMBL/GenBank/DDBJ whole genome shotgun (WGS) entry which is preliminary data.</text>
</comment>
<dbReference type="PANTHER" id="PTHR43649">
    <property type="entry name" value="ARABINOSE-BINDING PROTEIN-RELATED"/>
    <property type="match status" value="1"/>
</dbReference>
<reference evidence="4 5" key="1">
    <citation type="submission" date="2019-04" db="EMBL/GenBank/DDBJ databases">
        <title>Natronospirillum operosus gen. nov., sp. nov., a haloalkaliphilic satellite isolated from decaying biomass of laboratory culture of cyanobacterium Geitlerinema sp. and proposal of Natronospirillaceae fam. nov. and Saccharospirillaceae fam. nov.</title>
        <authorList>
            <person name="Kevbrin V."/>
            <person name="Boltyanskaya Y."/>
            <person name="Koziaeva V."/>
            <person name="Grouzdev D.S."/>
            <person name="Park M."/>
            <person name="Cho J."/>
        </authorList>
    </citation>
    <scope>NUCLEOTIDE SEQUENCE [LARGE SCALE GENOMIC DNA]</scope>
    <source>
        <strain evidence="4 5">G-116</strain>
    </source>
</reference>
<proteinExistence type="inferred from homology"/>
<dbReference type="AlphaFoldDB" id="A0A4Z0WET8"/>
<keyword evidence="3" id="KW-0732">Signal</keyword>
<feature type="signal peptide" evidence="3">
    <location>
        <begin position="1"/>
        <end position="18"/>
    </location>
</feature>
<comment type="subcellular location">
    <subcellularLocation>
        <location evidence="1">Periplasm</location>
    </subcellularLocation>
</comment>
<sequence length="415" mass="45354">MLMQGLAAATLLSGSLHAQTLNILVEGGGEMQQQAIADAFTAETGVEVNFTVVPYAGVFERLSTEIASGRSNFDLATIDVVWNAYFAPYLDPIDDLFTDEVLADLPLALVEDARVDGRYIGMPAWANAEILFYRTDLFEDPAEQAAFRDEYGYDLAPPTNWDEFRDVAVFFTRDTTGDGRTDLYGTDVKGAFSEEWMAHVLQAGSPGVILDDDNNVIIDNDEHVAALEFYVGLHCEYQVSPGGVLETGWAEAQNLFNQGNTAMMRFWGHAYKQIPEDAVVAGNVGAAPMIAGEAGIAAIPGPWYNVIPSTSAQKELAREFIAFAIANNHLGIDSPLGLAATNSAYERYATEPGNEHYFPLMETLGANATRGRPLHEDFQEIVDEAVLPALQEALECRRAPADILSDARRWVEDIL</sequence>
<dbReference type="OrthoDB" id="9803049at2"/>
<accession>A0A4Z0WET8</accession>
<evidence type="ECO:0000256" key="3">
    <source>
        <dbReference type="SAM" id="SignalP"/>
    </source>
</evidence>
<keyword evidence="5" id="KW-1185">Reference proteome</keyword>
<dbReference type="Gene3D" id="3.40.190.10">
    <property type="entry name" value="Periplasmic binding protein-like II"/>
    <property type="match status" value="2"/>
</dbReference>